<dbReference type="InterPro" id="IPR000531">
    <property type="entry name" value="Beta-barrel_TonB"/>
</dbReference>
<sequence length="1010" mass="110684">MYNKATSILACMLVLLLQVFVFNSAYAFQDTEISGTVTDASTGETLPGVNVVLQGTETGTATNLDGEYQLSVPESSLDGGILVFSSVGFETQQIPIQGRTTINIGMSVMTLTGDELVVVGYGTQERRQITGSVSSIQEEDFVSGNVKNVSEMIQGKVPGLQVSTAAGGNPNSNATIRLRGVNSFGENQEPLIVVDGIIGADLNNVDPNDIESVDVLKDASASAIYGTRGSAGVILVTTKSGQIGVENLTVNYNGFTTFETVENKNEVLSADEYRSFASETGFEIQDFGASTDWFDEISQTGTNQVHSLAVSGGTENMNYRLSGNYRDRQGIQKHTGFEQLGARLNLTHWSLDQKLKLTGTLAVTSRDENLGFGDAFRYALIMNPTAPVTAEGFETLGGYFDQNLFDYFNPVNIIETGERIEQTKNYTAAFRADYEFRDLIPNLQASVFYSIENKDEIQRNFFSKNNKIQGSATQAALGRGLAQQFYDDEQAELFEFTLNYMNDISDRVNMEAFAGYSYNEEIFEGFSASGGDFVTDAVEFNNFGFAQDFDAGTGSVNSYRNSSKIIGFFSRANFNIDDTFFLNGSIRREGSTRFGVDNKWGNFWSAGLGIQVSNLIEIGFLDELRVRGSIGKTGNNAPNPGIATQRFGPTGGNFFVNGSFIQAFGPVSNANPDLKWEEKTEINIGADFETLSNRLRGSVEYYNSTTSDLLFEVGVPVPPNLFGTTWRNVGELENSGLEISLALDALQSTSGGLNWSTQVNFTAFGETMLNKFETDEVRYIATAGSPGQNSTDLIRIKEGEPIGQIWGPKFSRVGPDGNWLFLDGSGNEVPFGDLTLEDEKLLGNGLPDYQIGWTNTFNYGNWDMNIFLQGTFGHQLVNLFGLFYQAPRQIASYNILQSAKDVPELKDSPQYSSFYVEDADYIRLQNMSIGYTFNTSSINQVDRLRLYVSGNNLFTITGYSGINPEVRHTDENPGILTTGFTTGGALAPGIERRSNWFTTRSINLGINLSF</sequence>
<comment type="subcellular location">
    <subcellularLocation>
        <location evidence="1 8">Cell outer membrane</location>
        <topology evidence="1 8">Multi-pass membrane protein</topology>
    </subcellularLocation>
</comment>
<evidence type="ECO:0000256" key="6">
    <source>
        <dbReference type="ARBA" id="ARBA00023136"/>
    </source>
</evidence>
<accession>A0ABS9KCX9</accession>
<protein>
    <submittedName>
        <fullName evidence="13">SusC/RagA family TonB-linked outer membrane protein</fullName>
    </submittedName>
</protein>
<dbReference type="InterPro" id="IPR039426">
    <property type="entry name" value="TonB-dep_rcpt-like"/>
</dbReference>
<proteinExistence type="inferred from homology"/>
<dbReference type="SUPFAM" id="SSF56935">
    <property type="entry name" value="Porins"/>
    <property type="match status" value="1"/>
</dbReference>
<dbReference type="EMBL" id="JAKLWS010000009">
    <property type="protein sequence ID" value="MCG2588717.1"/>
    <property type="molecule type" value="Genomic_DNA"/>
</dbReference>
<evidence type="ECO:0000256" key="9">
    <source>
        <dbReference type="RuleBase" id="RU003357"/>
    </source>
</evidence>
<evidence type="ECO:0000256" key="8">
    <source>
        <dbReference type="PROSITE-ProRule" id="PRU01360"/>
    </source>
</evidence>
<dbReference type="NCBIfam" id="TIGR04056">
    <property type="entry name" value="OMP_RagA_SusC"/>
    <property type="match status" value="1"/>
</dbReference>
<evidence type="ECO:0000259" key="11">
    <source>
        <dbReference type="Pfam" id="PF00593"/>
    </source>
</evidence>
<evidence type="ECO:0000256" key="4">
    <source>
        <dbReference type="ARBA" id="ARBA00022692"/>
    </source>
</evidence>
<dbReference type="Pfam" id="PF07715">
    <property type="entry name" value="Plug"/>
    <property type="match status" value="1"/>
</dbReference>
<dbReference type="Pfam" id="PF00593">
    <property type="entry name" value="TonB_dep_Rec_b-barrel"/>
    <property type="match status" value="1"/>
</dbReference>
<keyword evidence="7 8" id="KW-0998">Cell outer membrane</keyword>
<dbReference type="InterPro" id="IPR037066">
    <property type="entry name" value="Plug_dom_sf"/>
</dbReference>
<organism evidence="13 14">
    <name type="scientific">Rhodohalobacter sulfatireducens</name>
    <dbReference type="NCBI Taxonomy" id="2911366"/>
    <lineage>
        <taxon>Bacteria</taxon>
        <taxon>Pseudomonadati</taxon>
        <taxon>Balneolota</taxon>
        <taxon>Balneolia</taxon>
        <taxon>Balneolales</taxon>
        <taxon>Balneolaceae</taxon>
        <taxon>Rhodohalobacter</taxon>
    </lineage>
</organism>
<dbReference type="RefSeq" id="WP_237853586.1">
    <property type="nucleotide sequence ID" value="NZ_JAKLWS010000009.1"/>
</dbReference>
<evidence type="ECO:0000256" key="10">
    <source>
        <dbReference type="SAM" id="SignalP"/>
    </source>
</evidence>
<evidence type="ECO:0000256" key="5">
    <source>
        <dbReference type="ARBA" id="ARBA00023077"/>
    </source>
</evidence>
<keyword evidence="4 8" id="KW-0812">Transmembrane</keyword>
<keyword evidence="3 8" id="KW-1134">Transmembrane beta strand</keyword>
<evidence type="ECO:0000259" key="12">
    <source>
        <dbReference type="Pfam" id="PF07715"/>
    </source>
</evidence>
<keyword evidence="5 9" id="KW-0798">TonB box</keyword>
<feature type="chain" id="PRO_5046387672" evidence="10">
    <location>
        <begin position="28"/>
        <end position="1010"/>
    </location>
</feature>
<feature type="domain" description="TonB-dependent receptor-like beta-barrel" evidence="11">
    <location>
        <begin position="380"/>
        <end position="953"/>
    </location>
</feature>
<dbReference type="InterPro" id="IPR023997">
    <property type="entry name" value="TonB-dep_OMP_SusC/RagA_CS"/>
</dbReference>
<keyword evidence="2 8" id="KW-0813">Transport</keyword>
<dbReference type="InterPro" id="IPR023996">
    <property type="entry name" value="TonB-dep_OMP_SusC/RagA"/>
</dbReference>
<feature type="signal peptide" evidence="10">
    <location>
        <begin position="1"/>
        <end position="27"/>
    </location>
</feature>
<name>A0ABS9KCX9_9BACT</name>
<dbReference type="Gene3D" id="2.60.40.1120">
    <property type="entry name" value="Carboxypeptidase-like, regulatory domain"/>
    <property type="match status" value="1"/>
</dbReference>
<evidence type="ECO:0000256" key="3">
    <source>
        <dbReference type="ARBA" id="ARBA00022452"/>
    </source>
</evidence>
<dbReference type="InterPro" id="IPR012910">
    <property type="entry name" value="Plug_dom"/>
</dbReference>
<keyword evidence="10" id="KW-0732">Signal</keyword>
<dbReference type="InterPro" id="IPR008969">
    <property type="entry name" value="CarboxyPept-like_regulatory"/>
</dbReference>
<evidence type="ECO:0000313" key="13">
    <source>
        <dbReference type="EMBL" id="MCG2588717.1"/>
    </source>
</evidence>
<gene>
    <name evidence="13" type="ORF">L6773_09080</name>
</gene>
<dbReference type="Proteomes" id="UP001165366">
    <property type="component" value="Unassembled WGS sequence"/>
</dbReference>
<feature type="domain" description="TonB-dependent receptor plug" evidence="12">
    <location>
        <begin position="126"/>
        <end position="233"/>
    </location>
</feature>
<keyword evidence="14" id="KW-1185">Reference proteome</keyword>
<evidence type="ECO:0000256" key="7">
    <source>
        <dbReference type="ARBA" id="ARBA00023237"/>
    </source>
</evidence>
<comment type="caution">
    <text evidence="13">The sequence shown here is derived from an EMBL/GenBank/DDBJ whole genome shotgun (WGS) entry which is preliminary data.</text>
</comment>
<reference evidence="13" key="2">
    <citation type="submission" date="2024-05" db="EMBL/GenBank/DDBJ databases">
        <title>Rhodohalobacter halophilus gen. nov., sp. nov., a moderately halophilic member of the family Balneolaceae.</title>
        <authorList>
            <person name="Xia J."/>
        </authorList>
    </citation>
    <scope>NUCLEOTIDE SEQUENCE</scope>
    <source>
        <strain evidence="13">WB101</strain>
    </source>
</reference>
<dbReference type="SUPFAM" id="SSF49464">
    <property type="entry name" value="Carboxypeptidase regulatory domain-like"/>
    <property type="match status" value="1"/>
</dbReference>
<evidence type="ECO:0000256" key="2">
    <source>
        <dbReference type="ARBA" id="ARBA00022448"/>
    </source>
</evidence>
<evidence type="ECO:0000256" key="1">
    <source>
        <dbReference type="ARBA" id="ARBA00004571"/>
    </source>
</evidence>
<dbReference type="Gene3D" id="2.170.130.10">
    <property type="entry name" value="TonB-dependent receptor, plug domain"/>
    <property type="match status" value="1"/>
</dbReference>
<dbReference type="NCBIfam" id="TIGR04057">
    <property type="entry name" value="SusC_RagA_signa"/>
    <property type="match status" value="1"/>
</dbReference>
<keyword evidence="6 8" id="KW-0472">Membrane</keyword>
<dbReference type="Pfam" id="PF13715">
    <property type="entry name" value="CarbopepD_reg_2"/>
    <property type="match status" value="1"/>
</dbReference>
<reference evidence="13" key="1">
    <citation type="submission" date="2022-01" db="EMBL/GenBank/DDBJ databases">
        <authorList>
            <person name="Wang Y."/>
        </authorList>
    </citation>
    <scope>NUCLEOTIDE SEQUENCE</scope>
    <source>
        <strain evidence="13">WB101</strain>
    </source>
</reference>
<dbReference type="PROSITE" id="PS52016">
    <property type="entry name" value="TONB_DEPENDENT_REC_3"/>
    <property type="match status" value="1"/>
</dbReference>
<comment type="similarity">
    <text evidence="8 9">Belongs to the TonB-dependent receptor family.</text>
</comment>
<dbReference type="InterPro" id="IPR036942">
    <property type="entry name" value="Beta-barrel_TonB_sf"/>
</dbReference>
<evidence type="ECO:0000313" key="14">
    <source>
        <dbReference type="Proteomes" id="UP001165366"/>
    </source>
</evidence>
<dbReference type="Gene3D" id="2.40.170.20">
    <property type="entry name" value="TonB-dependent receptor, beta-barrel domain"/>
    <property type="match status" value="1"/>
</dbReference>